<feature type="compositionally biased region" description="Polar residues" evidence="7">
    <location>
        <begin position="203"/>
        <end position="215"/>
    </location>
</feature>
<dbReference type="FunFam" id="3.40.850.10:FF:000120">
    <property type="entry name" value="Kinesin family protein"/>
    <property type="match status" value="1"/>
</dbReference>
<feature type="region of interest" description="Disordered" evidence="7">
    <location>
        <begin position="722"/>
        <end position="755"/>
    </location>
</feature>
<dbReference type="GO" id="GO:0003777">
    <property type="term" value="F:microtubule motor activity"/>
    <property type="evidence" value="ECO:0007669"/>
    <property type="project" value="InterPro"/>
</dbReference>
<keyword evidence="6" id="KW-0175">Coiled coil</keyword>
<keyword evidence="2 5" id="KW-0547">Nucleotide-binding</keyword>
<dbReference type="PROSITE" id="PS50067">
    <property type="entry name" value="KINESIN_MOTOR_2"/>
    <property type="match status" value="1"/>
</dbReference>
<dbReference type="Gene3D" id="3.40.850.10">
    <property type="entry name" value="Kinesin motor domain"/>
    <property type="match status" value="1"/>
</dbReference>
<dbReference type="FunFam" id="3.40.850.10:FF:000091">
    <property type="entry name" value="Kinesin family protein"/>
    <property type="match status" value="1"/>
</dbReference>
<feature type="region of interest" description="Disordered" evidence="7">
    <location>
        <begin position="193"/>
        <end position="215"/>
    </location>
</feature>
<feature type="compositionally biased region" description="Basic residues" evidence="7">
    <location>
        <begin position="735"/>
        <end position="744"/>
    </location>
</feature>
<feature type="binding site" evidence="5">
    <location>
        <begin position="121"/>
        <end position="128"/>
    </location>
    <ligand>
        <name>ATP</name>
        <dbReference type="ChEBI" id="CHEBI:30616"/>
    </ligand>
</feature>
<dbReference type="HOGENOM" id="CLU_004757_1_0_1"/>
<comment type="caution">
    <text evidence="9">The sequence shown here is derived from an EMBL/GenBank/DDBJ whole genome shotgun (WGS) entry which is preliminary data.</text>
</comment>
<dbReference type="SUPFAM" id="SSF52540">
    <property type="entry name" value="P-loop containing nucleoside triphosphate hydrolases"/>
    <property type="match status" value="1"/>
</dbReference>
<dbReference type="GO" id="GO:0005874">
    <property type="term" value="C:microtubule"/>
    <property type="evidence" value="ECO:0007669"/>
    <property type="project" value="UniProtKB-KW"/>
</dbReference>
<dbReference type="GO" id="GO:0016887">
    <property type="term" value="F:ATP hydrolysis activity"/>
    <property type="evidence" value="ECO:0007669"/>
    <property type="project" value="TreeGrafter"/>
</dbReference>
<dbReference type="GO" id="GO:0005524">
    <property type="term" value="F:ATP binding"/>
    <property type="evidence" value="ECO:0007669"/>
    <property type="project" value="UniProtKB-UniRule"/>
</dbReference>
<dbReference type="InterPro" id="IPR027417">
    <property type="entry name" value="P-loop_NTPase"/>
</dbReference>
<dbReference type="InterPro" id="IPR027640">
    <property type="entry name" value="Kinesin-like_fam"/>
</dbReference>
<feature type="region of interest" description="Disordered" evidence="7">
    <location>
        <begin position="670"/>
        <end position="707"/>
    </location>
</feature>
<dbReference type="GO" id="GO:0005871">
    <property type="term" value="C:kinesin complex"/>
    <property type="evidence" value="ECO:0007669"/>
    <property type="project" value="TreeGrafter"/>
</dbReference>
<evidence type="ECO:0000256" key="7">
    <source>
        <dbReference type="SAM" id="MobiDB-lite"/>
    </source>
</evidence>
<evidence type="ECO:0000256" key="3">
    <source>
        <dbReference type="ARBA" id="ARBA00022840"/>
    </source>
</evidence>
<dbReference type="PRINTS" id="PR00380">
    <property type="entry name" value="KINESINHEAVY"/>
</dbReference>
<evidence type="ECO:0000259" key="8">
    <source>
        <dbReference type="PROSITE" id="PS50067"/>
    </source>
</evidence>
<feature type="compositionally biased region" description="Polar residues" evidence="7">
    <location>
        <begin position="690"/>
        <end position="707"/>
    </location>
</feature>
<reference evidence="10" key="1">
    <citation type="journal article" date="2014" name="Genome Announc.">
        <title>Draft genome sequence of the formaldehyde-resistant fungus Byssochlamys spectabilis No. 5 (anamorph Paecilomyces variotii No. 5) (NBRC109023).</title>
        <authorList>
            <person name="Oka T."/>
            <person name="Ekino K."/>
            <person name="Fukuda K."/>
            <person name="Nomura Y."/>
        </authorList>
    </citation>
    <scope>NUCLEOTIDE SEQUENCE [LARGE SCALE GENOMIC DNA]</scope>
    <source>
        <strain evidence="10">No. 5 / NBRC 109023</strain>
    </source>
</reference>
<feature type="region of interest" description="Disordered" evidence="7">
    <location>
        <begin position="281"/>
        <end position="303"/>
    </location>
</feature>
<dbReference type="GO" id="GO:0005634">
    <property type="term" value="C:nucleus"/>
    <property type="evidence" value="ECO:0007669"/>
    <property type="project" value="TreeGrafter"/>
</dbReference>
<dbReference type="eggNOG" id="KOG0247">
    <property type="taxonomic scope" value="Eukaryota"/>
</dbReference>
<accession>V5I1U5</accession>
<keyword evidence="1" id="KW-0493">Microtubule</keyword>
<evidence type="ECO:0000256" key="4">
    <source>
        <dbReference type="ARBA" id="ARBA00023175"/>
    </source>
</evidence>
<evidence type="ECO:0000313" key="10">
    <source>
        <dbReference type="Proteomes" id="UP000018001"/>
    </source>
</evidence>
<proteinExistence type="inferred from homology"/>
<keyword evidence="4 5" id="KW-0505">Motor protein</keyword>
<protein>
    <submittedName>
        <fullName evidence="9">Kinesin family protein</fullName>
    </submittedName>
</protein>
<dbReference type="PANTHER" id="PTHR24115:SF1008">
    <property type="entry name" value="KINESIN-LIKE PROTEIN SUBITO"/>
    <property type="match status" value="1"/>
</dbReference>
<dbReference type="OrthoDB" id="123929at2759"/>
<organism evidence="9 10">
    <name type="scientific">Byssochlamys spectabilis (strain No. 5 / NBRC 109023)</name>
    <name type="common">Paecilomyces variotii</name>
    <dbReference type="NCBI Taxonomy" id="1356009"/>
    <lineage>
        <taxon>Eukaryota</taxon>
        <taxon>Fungi</taxon>
        <taxon>Dikarya</taxon>
        <taxon>Ascomycota</taxon>
        <taxon>Pezizomycotina</taxon>
        <taxon>Eurotiomycetes</taxon>
        <taxon>Eurotiomycetidae</taxon>
        <taxon>Eurotiales</taxon>
        <taxon>Thermoascaceae</taxon>
        <taxon>Paecilomyces</taxon>
    </lineage>
</organism>
<keyword evidence="3 5" id="KW-0067">ATP-binding</keyword>
<dbReference type="GO" id="GO:0008017">
    <property type="term" value="F:microtubule binding"/>
    <property type="evidence" value="ECO:0007669"/>
    <property type="project" value="InterPro"/>
</dbReference>
<feature type="coiled-coil region" evidence="6">
    <location>
        <begin position="524"/>
        <end position="572"/>
    </location>
</feature>
<sequence>MNPPPKQPQGQTSLFQVYLRLRPPIFQQHGASGERYLNVEPPEVHPAASGSKNASADAAAPTHITLQPPNDSRKRAVEKFGFTKVFEENASQLDLFQGTGMVSLVKGVLREGRDGLVATLGCSGSGKSHTILGSKSQRGMTQMMLDVLFRSLAPTIRNADAQVDPVLLSSLTASDTSEAQLFSAAAFLESIYGDPSGERGRNSRAQTPMSRAQTPMTDTLSLCSLPRRHMPQRPSALPQLPDVSDLAIDMDPTSEHVVIVSMYEVYNDRIFDLLSPMPGGPITRPGANQKDKRRPLLFKPTGSSPDRKVVAGLRKIVCSTYEEALMVLETGLIERKVAGTGSNSVSSRSHGFFCLEVKRKVRGKRYGEEAWAGNTLTVVDLAGSERARAAKTAGATLAEGGKINESLMYLGQCLQMQSDIQDGNKTALVPFRQCKLTELLFSNSFPSHNASSTQRYPQKGVMIVTADPMGDFNAMSQILRYSALAREVAVPRVPSVASTILSSSAGTKGSNGRTTPQSISMEELENAAQEIVRITNECETLAVKLAEEEIARQELEMKLRAAEERCLMIEQDVREECWAEMDERMEEERSRWQLAWDEQVGRHDQHIDKKIELISREVKSKDYYPPELVHLCILQDIRLVYEDPEPSRDEKIEELERENDGLHAKIAALERELMSRSPTQSPKKSKSKKNTMPNTENAPCRNLQSSDADIENALRGLDCLKLADNSAPVPATKSTAKKQRKMTTRKWDLAPEDEI</sequence>
<feature type="domain" description="Kinesin motor" evidence="8">
    <location>
        <begin position="14"/>
        <end position="488"/>
    </location>
</feature>
<dbReference type="InterPro" id="IPR036961">
    <property type="entry name" value="Kinesin_motor_dom_sf"/>
</dbReference>
<evidence type="ECO:0000256" key="6">
    <source>
        <dbReference type="SAM" id="Coils"/>
    </source>
</evidence>
<evidence type="ECO:0000256" key="5">
    <source>
        <dbReference type="PROSITE-ProRule" id="PRU00283"/>
    </source>
</evidence>
<name>V5I1U5_BYSSN</name>
<evidence type="ECO:0000256" key="1">
    <source>
        <dbReference type="ARBA" id="ARBA00022701"/>
    </source>
</evidence>
<dbReference type="PANTHER" id="PTHR24115">
    <property type="entry name" value="KINESIN-RELATED"/>
    <property type="match status" value="1"/>
</dbReference>
<dbReference type="SMART" id="SM00129">
    <property type="entry name" value="KISc"/>
    <property type="match status" value="1"/>
</dbReference>
<comment type="similarity">
    <text evidence="5">Belongs to the TRAFAC class myosin-kinesin ATPase superfamily. Kinesin family.</text>
</comment>
<dbReference type="GO" id="GO:0007018">
    <property type="term" value="P:microtubule-based movement"/>
    <property type="evidence" value="ECO:0007669"/>
    <property type="project" value="InterPro"/>
</dbReference>
<dbReference type="AlphaFoldDB" id="V5I1U5"/>
<evidence type="ECO:0000256" key="2">
    <source>
        <dbReference type="ARBA" id="ARBA00022741"/>
    </source>
</evidence>
<dbReference type="InParanoid" id="V5I1U5"/>
<dbReference type="Proteomes" id="UP000018001">
    <property type="component" value="Unassembled WGS sequence"/>
</dbReference>
<gene>
    <name evidence="9" type="ORF">PVAR5_5415</name>
</gene>
<evidence type="ECO:0000313" key="9">
    <source>
        <dbReference type="EMBL" id="GAD96750.1"/>
    </source>
</evidence>
<keyword evidence="10" id="KW-1185">Reference proteome</keyword>
<dbReference type="EMBL" id="BAUL01000173">
    <property type="protein sequence ID" value="GAD96750.1"/>
    <property type="molecule type" value="Genomic_DNA"/>
</dbReference>
<dbReference type="Pfam" id="PF00225">
    <property type="entry name" value="Kinesin"/>
    <property type="match status" value="1"/>
</dbReference>
<dbReference type="InterPro" id="IPR001752">
    <property type="entry name" value="Kinesin_motor_dom"/>
</dbReference>